<proteinExistence type="predicted"/>
<gene>
    <name evidence="1" type="ORF">LZC94_31565</name>
</gene>
<evidence type="ECO:0000313" key="1">
    <source>
        <dbReference type="EMBL" id="WXB12375.1"/>
    </source>
</evidence>
<dbReference type="Gene3D" id="3.30.530.20">
    <property type="match status" value="1"/>
</dbReference>
<keyword evidence="2" id="KW-1185">Reference proteome</keyword>
<protein>
    <submittedName>
        <fullName evidence="1">Uncharacterized protein</fullName>
    </submittedName>
</protein>
<evidence type="ECO:0000313" key="2">
    <source>
        <dbReference type="Proteomes" id="UP001370348"/>
    </source>
</evidence>
<reference evidence="1 2" key="1">
    <citation type="submission" date="2021-12" db="EMBL/GenBank/DDBJ databases">
        <title>Discovery of the Pendulisporaceae a myxobacterial family with distinct sporulation behavior and unique specialized metabolism.</title>
        <authorList>
            <person name="Garcia R."/>
            <person name="Popoff A."/>
            <person name="Bader C.D."/>
            <person name="Loehr J."/>
            <person name="Walesch S."/>
            <person name="Walt C."/>
            <person name="Boldt J."/>
            <person name="Bunk B."/>
            <person name="Haeckl F.J.F.P.J."/>
            <person name="Gunesch A.P."/>
            <person name="Birkelbach J."/>
            <person name="Nuebel U."/>
            <person name="Pietschmann T."/>
            <person name="Bach T."/>
            <person name="Mueller R."/>
        </authorList>
    </citation>
    <scope>NUCLEOTIDE SEQUENCE [LARGE SCALE GENOMIC DNA]</scope>
    <source>
        <strain evidence="1 2">MSr11954</strain>
    </source>
</reference>
<dbReference type="Proteomes" id="UP001370348">
    <property type="component" value="Chromosome"/>
</dbReference>
<sequence>MKEFRSFTMIREPVDTVWTTMRDRLSAVAATMDDLHGIEELERTLDPDGARLLNRWIASQKVPALLRDALGSETISWLDRARWHDAQRLCEWTIEPSLLHDHVACGGRTRYESAMAGRGTRVSFEGYFELRPGFGGVLSPALEPVLASFVESMVSTLIPRNLTRAIVAAGELIAADRKR</sequence>
<name>A0ABZ2LT82_9BACT</name>
<dbReference type="EMBL" id="CP089984">
    <property type="protein sequence ID" value="WXB12375.1"/>
    <property type="molecule type" value="Genomic_DNA"/>
</dbReference>
<dbReference type="InterPro" id="IPR023393">
    <property type="entry name" value="START-like_dom_sf"/>
</dbReference>
<organism evidence="1 2">
    <name type="scientific">Pendulispora albinea</name>
    <dbReference type="NCBI Taxonomy" id="2741071"/>
    <lineage>
        <taxon>Bacteria</taxon>
        <taxon>Pseudomonadati</taxon>
        <taxon>Myxococcota</taxon>
        <taxon>Myxococcia</taxon>
        <taxon>Myxococcales</taxon>
        <taxon>Sorangiineae</taxon>
        <taxon>Pendulisporaceae</taxon>
        <taxon>Pendulispora</taxon>
    </lineage>
</organism>
<dbReference type="RefSeq" id="WP_394821997.1">
    <property type="nucleotide sequence ID" value="NZ_CP089984.1"/>
</dbReference>
<accession>A0ABZ2LT82</accession>